<evidence type="ECO:0000256" key="1">
    <source>
        <dbReference type="SAM" id="Phobius"/>
    </source>
</evidence>
<keyword evidence="3" id="KW-1185">Reference proteome</keyword>
<accession>A0A6A6GUR1</accession>
<name>A0A6A6GUR1_VIRVR</name>
<dbReference type="EMBL" id="ML991866">
    <property type="protein sequence ID" value="KAF2229369.1"/>
    <property type="molecule type" value="Genomic_DNA"/>
</dbReference>
<dbReference type="AlphaFoldDB" id="A0A6A6GUR1"/>
<keyword evidence="1" id="KW-1133">Transmembrane helix</keyword>
<evidence type="ECO:0000313" key="2">
    <source>
        <dbReference type="EMBL" id="KAF2229369.1"/>
    </source>
</evidence>
<dbReference type="OrthoDB" id="264015at2759"/>
<organism evidence="2 3">
    <name type="scientific">Viridothelium virens</name>
    <name type="common">Speckled blister lichen</name>
    <name type="synonym">Trypethelium virens</name>
    <dbReference type="NCBI Taxonomy" id="1048519"/>
    <lineage>
        <taxon>Eukaryota</taxon>
        <taxon>Fungi</taxon>
        <taxon>Dikarya</taxon>
        <taxon>Ascomycota</taxon>
        <taxon>Pezizomycotina</taxon>
        <taxon>Dothideomycetes</taxon>
        <taxon>Dothideomycetes incertae sedis</taxon>
        <taxon>Trypetheliales</taxon>
        <taxon>Trypetheliaceae</taxon>
        <taxon>Viridothelium</taxon>
    </lineage>
</organism>
<reference evidence="2" key="1">
    <citation type="journal article" date="2020" name="Stud. Mycol.">
        <title>101 Dothideomycetes genomes: a test case for predicting lifestyles and emergence of pathogens.</title>
        <authorList>
            <person name="Haridas S."/>
            <person name="Albert R."/>
            <person name="Binder M."/>
            <person name="Bloem J."/>
            <person name="Labutti K."/>
            <person name="Salamov A."/>
            <person name="Andreopoulos B."/>
            <person name="Baker S."/>
            <person name="Barry K."/>
            <person name="Bills G."/>
            <person name="Bluhm B."/>
            <person name="Cannon C."/>
            <person name="Castanera R."/>
            <person name="Culley D."/>
            <person name="Daum C."/>
            <person name="Ezra D."/>
            <person name="Gonzalez J."/>
            <person name="Henrissat B."/>
            <person name="Kuo A."/>
            <person name="Liang C."/>
            <person name="Lipzen A."/>
            <person name="Lutzoni F."/>
            <person name="Magnuson J."/>
            <person name="Mondo S."/>
            <person name="Nolan M."/>
            <person name="Ohm R."/>
            <person name="Pangilinan J."/>
            <person name="Park H.-J."/>
            <person name="Ramirez L."/>
            <person name="Alfaro M."/>
            <person name="Sun H."/>
            <person name="Tritt A."/>
            <person name="Yoshinaga Y."/>
            <person name="Zwiers L.-H."/>
            <person name="Turgeon B."/>
            <person name="Goodwin S."/>
            <person name="Spatafora J."/>
            <person name="Crous P."/>
            <person name="Grigoriev I."/>
        </authorList>
    </citation>
    <scope>NUCLEOTIDE SEQUENCE</scope>
    <source>
        <strain evidence="2">Tuck. ex Michener</strain>
    </source>
</reference>
<feature type="non-terminal residue" evidence="2">
    <location>
        <position position="120"/>
    </location>
</feature>
<protein>
    <submittedName>
        <fullName evidence="2">Uncharacterized protein</fullName>
    </submittedName>
</protein>
<proteinExistence type="predicted"/>
<feature type="transmembrane region" description="Helical" evidence="1">
    <location>
        <begin position="12"/>
        <end position="32"/>
    </location>
</feature>
<gene>
    <name evidence="2" type="ORF">EV356DRAFT_390728</name>
</gene>
<keyword evidence="1" id="KW-0812">Transmembrane</keyword>
<keyword evidence="1" id="KW-0472">Membrane</keyword>
<sequence length="120" mass="12755">MASTPRPPSRALRALTYTAATTLLLGSTLYFVNRPRHIPGQESAAVPPPTYGAGGVFRPPLFPHVDTREGMVRRLRRSCRENGEVGGEGQEEGGVVGRVKGAWERGERVVGLGGDGSASE</sequence>
<evidence type="ECO:0000313" key="3">
    <source>
        <dbReference type="Proteomes" id="UP000800092"/>
    </source>
</evidence>
<dbReference type="Proteomes" id="UP000800092">
    <property type="component" value="Unassembled WGS sequence"/>
</dbReference>